<proteinExistence type="predicted"/>
<dbReference type="EMBL" id="JAHOPB010000001">
    <property type="protein sequence ID" value="MBU8874290.1"/>
    <property type="molecule type" value="Genomic_DNA"/>
</dbReference>
<organism evidence="1 2">
    <name type="scientific">Reyranella humidisoli</name>
    <dbReference type="NCBI Taxonomy" id="2849149"/>
    <lineage>
        <taxon>Bacteria</taxon>
        <taxon>Pseudomonadati</taxon>
        <taxon>Pseudomonadota</taxon>
        <taxon>Alphaproteobacteria</taxon>
        <taxon>Hyphomicrobiales</taxon>
        <taxon>Reyranellaceae</taxon>
        <taxon>Reyranella</taxon>
    </lineage>
</organism>
<gene>
    <name evidence="1" type="ORF">KQ910_10980</name>
</gene>
<comment type="caution">
    <text evidence="1">The sequence shown here is derived from an EMBL/GenBank/DDBJ whole genome shotgun (WGS) entry which is preliminary data.</text>
</comment>
<keyword evidence="2" id="KW-1185">Reference proteome</keyword>
<reference evidence="1 2" key="1">
    <citation type="submission" date="2021-06" db="EMBL/GenBank/DDBJ databases">
        <authorList>
            <person name="Lee D.H."/>
        </authorList>
    </citation>
    <scope>NUCLEOTIDE SEQUENCE [LARGE SCALE GENOMIC DNA]</scope>
    <source>
        <strain evidence="1 2">MMS21-HV4-11</strain>
    </source>
</reference>
<protein>
    <submittedName>
        <fullName evidence="1">Uncharacterized protein</fullName>
    </submittedName>
</protein>
<evidence type="ECO:0000313" key="1">
    <source>
        <dbReference type="EMBL" id="MBU8874290.1"/>
    </source>
</evidence>
<name>A0ABS6IM66_9HYPH</name>
<dbReference type="RefSeq" id="WP_216959536.1">
    <property type="nucleotide sequence ID" value="NZ_JAHOPB010000001.1"/>
</dbReference>
<sequence length="496" mass="56519">MMLKQSFNASTDSALDRILDLSEMLSATSDMRMLGDNFQQAYRRRPTRDEGRWVLKETSSGLQPTPLLILGNATPLIEEHFGTIARRITSFLSSEFNQNRPPTPELHGSEGYGLLTDLEHMHLHSFFADPEKELNSILEKDLLPFMKSELGVTHLCVIRPNHTTQQSRLSFVKFFWACQAFGLDAVKEKILEDRTLDSILPSPQDMMEWIEVFFTFAPTQIALPIRLVGGYVVFFSSNPWIFPRASVAGMLGHFTSSMRLMTSDENTMIQGVRFSAGDPSRIYDYVRMSVEHINTLSWFSTNPFNFLSGERLEGREQIQFVTALHLLINDIRSANSTLNTYARMSFCLSAIDKLSNLIASRLRGKVSESDIFKACFSVRTIKRLRTLARSSHSSSNPLATEALARQLRLLLKVQKSIRDQVRGKSKEDERLDWLWSYRNLRHGTFLRQNQFERLFVDATGTMPSQLARGLMALLLSFATSPDAFFRVFEIDNAPSI</sequence>
<accession>A0ABS6IM66</accession>
<evidence type="ECO:0000313" key="2">
    <source>
        <dbReference type="Proteomes" id="UP000727907"/>
    </source>
</evidence>
<dbReference type="Proteomes" id="UP000727907">
    <property type="component" value="Unassembled WGS sequence"/>
</dbReference>